<dbReference type="AlphaFoldDB" id="A0A0W0FE21"/>
<sequence length="154" mass="17630">MRLYNHTRKALIALGMDIHVIGESTPDSWYWNTSTQSGSSEREEVVWRLELNRVKWFCDHTCLDRYCEEIEILEAEFTHAASDDQEPGYAAYACKQAATYQILLDDVEQTGKDHGNTDQSEDALNADGDCDEEGWLDLENYAQGSFEDKEDFTS</sequence>
<dbReference type="EMBL" id="LATX01002063">
    <property type="protein sequence ID" value="KTB34566.1"/>
    <property type="molecule type" value="Genomic_DNA"/>
</dbReference>
<protein>
    <submittedName>
        <fullName evidence="2">Uncharacterized protein</fullName>
    </submittedName>
</protein>
<proteinExistence type="predicted"/>
<dbReference type="Proteomes" id="UP000054988">
    <property type="component" value="Unassembled WGS sequence"/>
</dbReference>
<name>A0A0W0FE21_MONRR</name>
<gene>
    <name evidence="2" type="ORF">WG66_12864</name>
</gene>
<evidence type="ECO:0000256" key="1">
    <source>
        <dbReference type="SAM" id="MobiDB-lite"/>
    </source>
</evidence>
<reference evidence="2 3" key="1">
    <citation type="submission" date="2015-12" db="EMBL/GenBank/DDBJ databases">
        <title>Draft genome sequence of Moniliophthora roreri, the causal agent of frosty pod rot of cacao.</title>
        <authorList>
            <person name="Aime M.C."/>
            <person name="Diaz-Valderrama J.R."/>
            <person name="Kijpornyongpan T."/>
            <person name="Phillips-Mora W."/>
        </authorList>
    </citation>
    <scope>NUCLEOTIDE SEQUENCE [LARGE SCALE GENOMIC DNA]</scope>
    <source>
        <strain evidence="2 3">MCA 2952</strain>
    </source>
</reference>
<accession>A0A0W0FE21</accession>
<organism evidence="2 3">
    <name type="scientific">Moniliophthora roreri</name>
    <name type="common">Frosty pod rot fungus</name>
    <name type="synonym">Monilia roreri</name>
    <dbReference type="NCBI Taxonomy" id="221103"/>
    <lineage>
        <taxon>Eukaryota</taxon>
        <taxon>Fungi</taxon>
        <taxon>Dikarya</taxon>
        <taxon>Basidiomycota</taxon>
        <taxon>Agaricomycotina</taxon>
        <taxon>Agaricomycetes</taxon>
        <taxon>Agaricomycetidae</taxon>
        <taxon>Agaricales</taxon>
        <taxon>Marasmiineae</taxon>
        <taxon>Marasmiaceae</taxon>
        <taxon>Moniliophthora</taxon>
    </lineage>
</organism>
<comment type="caution">
    <text evidence="2">The sequence shown here is derived from an EMBL/GenBank/DDBJ whole genome shotgun (WGS) entry which is preliminary data.</text>
</comment>
<evidence type="ECO:0000313" key="3">
    <source>
        <dbReference type="Proteomes" id="UP000054988"/>
    </source>
</evidence>
<evidence type="ECO:0000313" key="2">
    <source>
        <dbReference type="EMBL" id="KTB34566.1"/>
    </source>
</evidence>
<feature type="region of interest" description="Disordered" evidence="1">
    <location>
        <begin position="110"/>
        <end position="132"/>
    </location>
</feature>